<name>A0ABR0EFB8_ZASCE</name>
<proteinExistence type="predicted"/>
<protein>
    <submittedName>
        <fullName evidence="2">Uncharacterized protein</fullName>
    </submittedName>
</protein>
<evidence type="ECO:0000313" key="2">
    <source>
        <dbReference type="EMBL" id="KAK4499961.1"/>
    </source>
</evidence>
<comment type="caution">
    <text evidence="2">The sequence shown here is derived from an EMBL/GenBank/DDBJ whole genome shotgun (WGS) entry which is preliminary data.</text>
</comment>
<feature type="compositionally biased region" description="Basic and acidic residues" evidence="1">
    <location>
        <begin position="186"/>
        <end position="197"/>
    </location>
</feature>
<dbReference type="EMBL" id="JAXOVC010000006">
    <property type="protein sequence ID" value="KAK4499961.1"/>
    <property type="molecule type" value="Genomic_DNA"/>
</dbReference>
<sequence>MYFEFKRRSALWLTFLVVAMAAVTTSLLLSKKGHMTGAEKPVARNEPFQEYQVQNNLSTDNVISGRSLADGSKLVKRAMVEPADDNMFYRYRCKGERLYPRLPMNDLELIHTYGTAQVHTTREDMYENGWTLDREEYYPIESADASILSIAGLTGIEECPQLAPLQLQNFDFGSGAVGNKWAKARSGQDKPYSRPDLGDQTQRPPTGAIYETLTSFSQRGTVITSAYSPKHMSGLSNLGQPLPEDQLPKVQKLSEGMFVHWGDRLRYNLNPPSGSQKDDPPRWVLINQVHGPPDTLSIISRCLRRYGWALQQLPGWNNRFRFTPSTLGSVTVYGSGATNAQGQETPSLLWYIDKERTLRDLRTANEAYQADNRNDNDITKVTHRLRPRPIDPNGDDCWTGGICG</sequence>
<reference evidence="2 3" key="1">
    <citation type="journal article" date="2023" name="G3 (Bethesda)">
        <title>A chromosome-level genome assembly of Zasmidium syzygii isolated from banana leaves.</title>
        <authorList>
            <person name="van Westerhoven A.C."/>
            <person name="Mehrabi R."/>
            <person name="Talebi R."/>
            <person name="Steentjes M.B.F."/>
            <person name="Corcolon B."/>
            <person name="Chong P.A."/>
            <person name="Kema G.H.J."/>
            <person name="Seidl M.F."/>
        </authorList>
    </citation>
    <scope>NUCLEOTIDE SEQUENCE [LARGE SCALE GENOMIC DNA]</scope>
    <source>
        <strain evidence="2 3">P124</strain>
    </source>
</reference>
<gene>
    <name evidence="2" type="ORF">PRZ48_008147</name>
</gene>
<evidence type="ECO:0000313" key="3">
    <source>
        <dbReference type="Proteomes" id="UP001305779"/>
    </source>
</evidence>
<accession>A0ABR0EFB8</accession>
<evidence type="ECO:0000256" key="1">
    <source>
        <dbReference type="SAM" id="MobiDB-lite"/>
    </source>
</evidence>
<feature type="region of interest" description="Disordered" evidence="1">
    <location>
        <begin position="183"/>
        <end position="206"/>
    </location>
</feature>
<keyword evidence="3" id="KW-1185">Reference proteome</keyword>
<organism evidence="2 3">
    <name type="scientific">Zasmidium cellare</name>
    <name type="common">Wine cellar mold</name>
    <name type="synonym">Racodium cellare</name>
    <dbReference type="NCBI Taxonomy" id="395010"/>
    <lineage>
        <taxon>Eukaryota</taxon>
        <taxon>Fungi</taxon>
        <taxon>Dikarya</taxon>
        <taxon>Ascomycota</taxon>
        <taxon>Pezizomycotina</taxon>
        <taxon>Dothideomycetes</taxon>
        <taxon>Dothideomycetidae</taxon>
        <taxon>Mycosphaerellales</taxon>
        <taxon>Mycosphaerellaceae</taxon>
        <taxon>Zasmidium</taxon>
    </lineage>
</organism>
<dbReference type="Proteomes" id="UP001305779">
    <property type="component" value="Unassembled WGS sequence"/>
</dbReference>